<comment type="similarity">
    <text evidence="1">Belongs to the 'phage' integrase family.</text>
</comment>
<dbReference type="Proteomes" id="UP000319374">
    <property type="component" value="Chromosome"/>
</dbReference>
<dbReference type="GeneID" id="98674104"/>
<dbReference type="Gene3D" id="1.10.150.130">
    <property type="match status" value="1"/>
</dbReference>
<dbReference type="InterPro" id="IPR010998">
    <property type="entry name" value="Integrase_recombinase_N"/>
</dbReference>
<dbReference type="Pfam" id="PF00589">
    <property type="entry name" value="Phage_integrase"/>
    <property type="match status" value="1"/>
</dbReference>
<keyword evidence="2" id="KW-0229">DNA integration</keyword>
<evidence type="ECO:0000256" key="1">
    <source>
        <dbReference type="ARBA" id="ARBA00008857"/>
    </source>
</evidence>
<dbReference type="PANTHER" id="PTHR30349">
    <property type="entry name" value="PHAGE INTEGRASE-RELATED"/>
    <property type="match status" value="1"/>
</dbReference>
<dbReference type="InterPro" id="IPR050090">
    <property type="entry name" value="Tyrosine_recombinase_XerCD"/>
</dbReference>
<evidence type="ECO:0000256" key="4">
    <source>
        <dbReference type="ARBA" id="ARBA00023172"/>
    </source>
</evidence>
<protein>
    <submittedName>
        <fullName evidence="8">Integrase</fullName>
    </submittedName>
</protein>
<accession>A0A4Y1X573</accession>
<dbReference type="OrthoDB" id="1112270at2"/>
<dbReference type="InterPro" id="IPR025269">
    <property type="entry name" value="SAM-like_dom"/>
</dbReference>
<evidence type="ECO:0000259" key="6">
    <source>
        <dbReference type="PROSITE" id="PS51898"/>
    </source>
</evidence>
<proteinExistence type="inferred from homology"/>
<keyword evidence="4" id="KW-0233">DNA recombination</keyword>
<keyword evidence="9" id="KW-1185">Reference proteome</keyword>
<dbReference type="Gene3D" id="1.10.443.10">
    <property type="entry name" value="Intergrase catalytic core"/>
    <property type="match status" value="1"/>
</dbReference>
<keyword evidence="3 5" id="KW-0238">DNA-binding</keyword>
<dbReference type="InterPro" id="IPR013762">
    <property type="entry name" value="Integrase-like_cat_sf"/>
</dbReference>
<dbReference type="Pfam" id="PF13102">
    <property type="entry name" value="Phage_int_SAM_5"/>
    <property type="match status" value="1"/>
</dbReference>
<dbReference type="AlphaFoldDB" id="A0A4Y1X573"/>
<evidence type="ECO:0000256" key="2">
    <source>
        <dbReference type="ARBA" id="ARBA00022908"/>
    </source>
</evidence>
<dbReference type="InterPro" id="IPR044068">
    <property type="entry name" value="CB"/>
</dbReference>
<dbReference type="PROSITE" id="PS51900">
    <property type="entry name" value="CB"/>
    <property type="match status" value="1"/>
</dbReference>
<evidence type="ECO:0000313" key="8">
    <source>
        <dbReference type="EMBL" id="BBL07478.1"/>
    </source>
</evidence>
<dbReference type="RefSeq" id="WP_141429647.1">
    <property type="nucleotide sequence ID" value="NZ_AP019736.1"/>
</dbReference>
<dbReference type="GO" id="GO:0015074">
    <property type="term" value="P:DNA integration"/>
    <property type="evidence" value="ECO:0007669"/>
    <property type="project" value="UniProtKB-KW"/>
</dbReference>
<evidence type="ECO:0000256" key="3">
    <source>
        <dbReference type="ARBA" id="ARBA00023125"/>
    </source>
</evidence>
<dbReference type="KEGG" id="ada:A5CPEGH6_21160"/>
<organism evidence="8 9">
    <name type="scientific">Alistipes dispar</name>
    <dbReference type="NCBI Taxonomy" id="2585119"/>
    <lineage>
        <taxon>Bacteria</taxon>
        <taxon>Pseudomonadati</taxon>
        <taxon>Bacteroidota</taxon>
        <taxon>Bacteroidia</taxon>
        <taxon>Bacteroidales</taxon>
        <taxon>Rikenellaceae</taxon>
        <taxon>Alistipes</taxon>
    </lineage>
</organism>
<dbReference type="CDD" id="cd01185">
    <property type="entry name" value="INTN1_C_like"/>
    <property type="match status" value="1"/>
</dbReference>
<dbReference type="GO" id="GO:0003677">
    <property type="term" value="F:DNA binding"/>
    <property type="evidence" value="ECO:0007669"/>
    <property type="project" value="UniProtKB-UniRule"/>
</dbReference>
<evidence type="ECO:0000256" key="5">
    <source>
        <dbReference type="PROSITE-ProRule" id="PRU01248"/>
    </source>
</evidence>
<sequence>MTSVKITFRPSAFKEEEGTLCFRLVLGRRIRRIGTGYRLFLSEWDECQQSVVIRPQSDDERKNYLTVLQSRIGADARRLNRIIASFERERRSYTYEDILAAWRASKGDYLFDFMEEMIDRFKRQGRMRTSETYAAALRSFARFRNRRDIRLEEIDSDTMTAYEAYLRRTGASRNTSSFYMRILRAAYNRAVERGIVSQKQPFRHVYTGVDKTVKRAMPLDALRRLKNADLRSFPRLDYARDMFLLSFYTRGMSFVDMAYLKKDDLSSGTLTYCRKKTGQRLSIRWEECMQEIVAKYPDRHPAYLLPIIRKDGGDERRQYKNRGQLINRYLKKIGREMGFSVPLTMYVARHTWANIARSKNVPLAVISESMGHDSETTTRIYLASLDSAAVDRANRVVINSLFEDPEV</sequence>
<feature type="domain" description="Tyr recombinase" evidence="6">
    <location>
        <begin position="212"/>
        <end position="395"/>
    </location>
</feature>
<name>A0A4Y1X573_9BACT</name>
<dbReference type="PROSITE" id="PS51898">
    <property type="entry name" value="TYR_RECOMBINASE"/>
    <property type="match status" value="1"/>
</dbReference>
<feature type="domain" description="Core-binding (CB)" evidence="7">
    <location>
        <begin position="112"/>
        <end position="191"/>
    </location>
</feature>
<dbReference type="SUPFAM" id="SSF56349">
    <property type="entry name" value="DNA breaking-rejoining enzymes"/>
    <property type="match status" value="1"/>
</dbReference>
<evidence type="ECO:0000313" key="9">
    <source>
        <dbReference type="Proteomes" id="UP000319374"/>
    </source>
</evidence>
<evidence type="ECO:0000259" key="7">
    <source>
        <dbReference type="PROSITE" id="PS51900"/>
    </source>
</evidence>
<reference evidence="9" key="1">
    <citation type="submission" date="2019-06" db="EMBL/GenBank/DDBJ databases">
        <title>Alistipes onderdonkii subsp. vulgaris subsp. nov., Alistipes dispar sp. nov. and Alistipes communis sp. nov., isolated from human faeces, and creation of Alistipes onderdonkii subsp. onderdonkii subsp. nov.</title>
        <authorList>
            <person name="Sakamoto M."/>
            <person name="Ikeyama N."/>
            <person name="Ogata Y."/>
            <person name="Suda W."/>
            <person name="Iino T."/>
            <person name="Hattori M."/>
            <person name="Ohkuma M."/>
        </authorList>
    </citation>
    <scope>NUCLEOTIDE SEQUENCE [LARGE SCALE GENOMIC DNA]</scope>
    <source>
        <strain evidence="9">5CPEGH6</strain>
    </source>
</reference>
<dbReference type="InterPro" id="IPR002104">
    <property type="entry name" value="Integrase_catalytic"/>
</dbReference>
<dbReference type="GO" id="GO:0006310">
    <property type="term" value="P:DNA recombination"/>
    <property type="evidence" value="ECO:0007669"/>
    <property type="project" value="UniProtKB-KW"/>
</dbReference>
<dbReference type="PANTHER" id="PTHR30349:SF64">
    <property type="entry name" value="PROPHAGE INTEGRASE INTD-RELATED"/>
    <property type="match status" value="1"/>
</dbReference>
<gene>
    <name evidence="8" type="ORF">A5CPEGH6_21160</name>
</gene>
<dbReference type="InterPro" id="IPR011010">
    <property type="entry name" value="DNA_brk_join_enz"/>
</dbReference>
<dbReference type="EMBL" id="AP019736">
    <property type="protein sequence ID" value="BBL07478.1"/>
    <property type="molecule type" value="Genomic_DNA"/>
</dbReference>